<dbReference type="Proteomes" id="UP000237686">
    <property type="component" value="Unassembled WGS sequence"/>
</dbReference>
<proteinExistence type="predicted"/>
<evidence type="ECO:0000256" key="1">
    <source>
        <dbReference type="SAM" id="Phobius"/>
    </source>
</evidence>
<evidence type="ECO:0000313" key="2">
    <source>
        <dbReference type="EMBL" id="PRF23385.1"/>
    </source>
</evidence>
<protein>
    <submittedName>
        <fullName evidence="2">Uncharacterized protein</fullName>
    </submittedName>
</protein>
<dbReference type="AlphaFoldDB" id="A0A8E2RXJ5"/>
<dbReference type="EMBL" id="PVFZ01000037">
    <property type="protein sequence ID" value="PRF23385.1"/>
    <property type="molecule type" value="Genomic_DNA"/>
</dbReference>
<feature type="transmembrane region" description="Helical" evidence="1">
    <location>
        <begin position="56"/>
        <end position="77"/>
    </location>
</feature>
<accession>A0A8E2RXJ5</accession>
<evidence type="ECO:0000313" key="3">
    <source>
        <dbReference type="Proteomes" id="UP000237686"/>
    </source>
</evidence>
<keyword evidence="1" id="KW-1133">Transmembrane helix</keyword>
<gene>
    <name evidence="2" type="ORF">C6P98_13790</name>
</gene>
<organism evidence="2 3">
    <name type="scientific">Burkholderia multivorans</name>
    <dbReference type="NCBI Taxonomy" id="87883"/>
    <lineage>
        <taxon>Bacteria</taxon>
        <taxon>Pseudomonadati</taxon>
        <taxon>Pseudomonadota</taxon>
        <taxon>Betaproteobacteria</taxon>
        <taxon>Burkholderiales</taxon>
        <taxon>Burkholderiaceae</taxon>
        <taxon>Burkholderia</taxon>
        <taxon>Burkholderia cepacia complex</taxon>
    </lineage>
</organism>
<keyword evidence="1" id="KW-0812">Transmembrane</keyword>
<sequence length="81" mass="9202">MKNEPHAEILGIKFTPGSVDAFFIDFFIGCALIISIHIVLYWLFKIISTFIIKTKVNPWMILIFLSVILGNIAKSLLTKHP</sequence>
<comment type="caution">
    <text evidence="2">The sequence shown here is derived from an EMBL/GenBank/DDBJ whole genome shotgun (WGS) entry which is preliminary data.</text>
</comment>
<name>A0A8E2RXJ5_9BURK</name>
<keyword evidence="1" id="KW-0472">Membrane</keyword>
<reference evidence="2 3" key="1">
    <citation type="submission" date="2018-03" db="EMBL/GenBank/DDBJ databases">
        <authorList>
            <person name="Nguyen K."/>
            <person name="Fouts D."/>
            <person name="Sutton G."/>
        </authorList>
    </citation>
    <scope>NUCLEOTIDE SEQUENCE [LARGE SCALE GENOMIC DNA]</scope>
    <source>
        <strain evidence="2 3">AU17135</strain>
    </source>
</reference>
<feature type="transmembrane region" description="Helical" evidence="1">
    <location>
        <begin position="22"/>
        <end position="44"/>
    </location>
</feature>